<gene>
    <name evidence="1" type="ORF">FSO04_41880</name>
</gene>
<name>A0A6N6W2K8_9BURK</name>
<reference evidence="1 2" key="1">
    <citation type="journal article" date="2020" name="Int. J. Syst. Evol. Microbiol.">
        <title>Paraburkholderia madseniana sp. nov., a phenolic acid-degrading bacterium isolated from acidic forest soil.</title>
        <authorList>
            <person name="Wilhelm R.C."/>
            <person name="Murphy S.J.L."/>
            <person name="Feriancek N.M."/>
            <person name="Karasz D.C."/>
            <person name="DeRito C.M."/>
            <person name="Newman J.D."/>
            <person name="Buckley D.H."/>
        </authorList>
    </citation>
    <scope>NUCLEOTIDE SEQUENCE [LARGE SCALE GENOMIC DNA]</scope>
    <source>
        <strain evidence="1 2">RP11</strain>
    </source>
</reference>
<evidence type="ECO:0000313" key="2">
    <source>
        <dbReference type="Proteomes" id="UP000463700"/>
    </source>
</evidence>
<accession>A0A6N6W2K8</accession>
<protein>
    <submittedName>
        <fullName evidence="1">DNA-directed RNA polymerase subunit beta</fullName>
    </submittedName>
</protein>
<dbReference type="OrthoDB" id="8705346at2"/>
<keyword evidence="1" id="KW-0240">DNA-directed RNA polymerase</keyword>
<dbReference type="InterPro" id="IPR038712">
    <property type="entry name" value="PixA-like_sf"/>
</dbReference>
<dbReference type="GO" id="GO:0000428">
    <property type="term" value="C:DNA-directed RNA polymerase complex"/>
    <property type="evidence" value="ECO:0007669"/>
    <property type="project" value="UniProtKB-KW"/>
</dbReference>
<dbReference type="Pfam" id="PF12306">
    <property type="entry name" value="PixA"/>
    <property type="match status" value="1"/>
</dbReference>
<dbReference type="Gene3D" id="2.60.40.3910">
    <property type="entry name" value="Inclusion body protein"/>
    <property type="match status" value="1"/>
</dbReference>
<comment type="caution">
    <text evidence="1">The sequence shown here is derived from an EMBL/GenBank/DDBJ whole genome shotgun (WGS) entry which is preliminary data.</text>
</comment>
<evidence type="ECO:0000313" key="1">
    <source>
        <dbReference type="EMBL" id="KAE8754034.1"/>
    </source>
</evidence>
<sequence length="181" mass="19362">MSSTQQINIMVVIDTDKLLQDHSTLSQDPNNPTGLAHDCQYMVCVGSRGAVTGQGGADIKFQANVGDDVCFMGTSVYGNSDSAVVIYGIVPRGNPSTNVFNEFEYNSITRDGAAMPNDKSPGRNGLPAVNKPANFSSFDAKVATKGTEAFLVRMAVYTLADDGETQKLKGYCYWDPTITVA</sequence>
<dbReference type="Proteomes" id="UP000463700">
    <property type="component" value="Unassembled WGS sequence"/>
</dbReference>
<dbReference type="AlphaFoldDB" id="A0A6N6W2K8"/>
<keyword evidence="1" id="KW-0804">Transcription</keyword>
<organism evidence="1 2">
    <name type="scientific">Paraburkholderia madseniana</name>
    <dbReference type="NCBI Taxonomy" id="2599607"/>
    <lineage>
        <taxon>Bacteria</taxon>
        <taxon>Pseudomonadati</taxon>
        <taxon>Pseudomonadota</taxon>
        <taxon>Betaproteobacteria</taxon>
        <taxon>Burkholderiales</taxon>
        <taxon>Burkholderiaceae</taxon>
        <taxon>Paraburkholderia</taxon>
    </lineage>
</organism>
<dbReference type="RefSeq" id="WP_154567244.1">
    <property type="nucleotide sequence ID" value="NZ_VOSW01000151.1"/>
</dbReference>
<proteinExistence type="predicted"/>
<dbReference type="EMBL" id="VOSW01000151">
    <property type="protein sequence ID" value="KAE8754034.1"/>
    <property type="molecule type" value="Genomic_DNA"/>
</dbReference>
<dbReference type="InterPro" id="IPR021087">
    <property type="entry name" value="Uncharacterised_PixA/AidA"/>
</dbReference>